<feature type="region of interest" description="Disordered" evidence="1">
    <location>
        <begin position="1"/>
        <end position="25"/>
    </location>
</feature>
<gene>
    <name evidence="2" type="ORF">EVAR_20607_1</name>
</gene>
<proteinExistence type="predicted"/>
<evidence type="ECO:0000313" key="2">
    <source>
        <dbReference type="EMBL" id="GBP29244.1"/>
    </source>
</evidence>
<organism evidence="2 3">
    <name type="scientific">Eumeta variegata</name>
    <name type="common">Bagworm moth</name>
    <name type="synonym">Eumeta japonica</name>
    <dbReference type="NCBI Taxonomy" id="151549"/>
    <lineage>
        <taxon>Eukaryota</taxon>
        <taxon>Metazoa</taxon>
        <taxon>Ecdysozoa</taxon>
        <taxon>Arthropoda</taxon>
        <taxon>Hexapoda</taxon>
        <taxon>Insecta</taxon>
        <taxon>Pterygota</taxon>
        <taxon>Neoptera</taxon>
        <taxon>Endopterygota</taxon>
        <taxon>Lepidoptera</taxon>
        <taxon>Glossata</taxon>
        <taxon>Ditrysia</taxon>
        <taxon>Tineoidea</taxon>
        <taxon>Psychidae</taxon>
        <taxon>Oiketicinae</taxon>
        <taxon>Eumeta</taxon>
    </lineage>
</organism>
<dbReference type="Proteomes" id="UP000299102">
    <property type="component" value="Unassembled WGS sequence"/>
</dbReference>
<reference evidence="2 3" key="1">
    <citation type="journal article" date="2019" name="Commun. Biol.">
        <title>The bagworm genome reveals a unique fibroin gene that provides high tensile strength.</title>
        <authorList>
            <person name="Kono N."/>
            <person name="Nakamura H."/>
            <person name="Ohtoshi R."/>
            <person name="Tomita M."/>
            <person name="Numata K."/>
            <person name="Arakawa K."/>
        </authorList>
    </citation>
    <scope>NUCLEOTIDE SEQUENCE [LARGE SCALE GENOMIC DNA]</scope>
</reference>
<sequence>MCASERSRRRAVCARRTPPAPPSSAQTEFIALPIQFAGNICRMESGKMCRLLAYSNLLTSAAAARVDIAPAAIAARANLLSGAVHSRFPPELLFQSGAARLAPAVSPLAPPHWRVFKKTILHLSQRVPVVSPSLNAIVERHSCV</sequence>
<dbReference type="EMBL" id="BGZK01000217">
    <property type="protein sequence ID" value="GBP29244.1"/>
    <property type="molecule type" value="Genomic_DNA"/>
</dbReference>
<name>A0A4C1UTU6_EUMVA</name>
<dbReference type="AlphaFoldDB" id="A0A4C1UTU6"/>
<keyword evidence="3" id="KW-1185">Reference proteome</keyword>
<accession>A0A4C1UTU6</accession>
<evidence type="ECO:0000256" key="1">
    <source>
        <dbReference type="SAM" id="MobiDB-lite"/>
    </source>
</evidence>
<protein>
    <submittedName>
        <fullName evidence="2">Uncharacterized protein</fullName>
    </submittedName>
</protein>
<evidence type="ECO:0000313" key="3">
    <source>
        <dbReference type="Proteomes" id="UP000299102"/>
    </source>
</evidence>
<comment type="caution">
    <text evidence="2">The sequence shown here is derived from an EMBL/GenBank/DDBJ whole genome shotgun (WGS) entry which is preliminary data.</text>
</comment>